<accession>A0A1V4KNZ5</accession>
<comment type="caution">
    <text evidence="2">The sequence shown here is derived from an EMBL/GenBank/DDBJ whole genome shotgun (WGS) entry which is preliminary data.</text>
</comment>
<evidence type="ECO:0000313" key="2">
    <source>
        <dbReference type="EMBL" id="OPJ86154.1"/>
    </source>
</evidence>
<dbReference type="AlphaFoldDB" id="A0A1V4KNZ5"/>
<reference evidence="2 3" key="1">
    <citation type="submission" date="2016-02" db="EMBL/GenBank/DDBJ databases">
        <title>Band-tailed pigeon sequencing and assembly.</title>
        <authorList>
            <person name="Soares A.E."/>
            <person name="Novak B.J."/>
            <person name="Rice E.S."/>
            <person name="O'Connell B."/>
            <person name="Chang D."/>
            <person name="Weber S."/>
            <person name="Shapiro B."/>
        </authorList>
    </citation>
    <scope>NUCLEOTIDE SEQUENCE [LARGE SCALE GENOMIC DNA]</scope>
    <source>
        <strain evidence="2">BTP2013</strain>
        <tissue evidence="2">Blood</tissue>
    </source>
</reference>
<evidence type="ECO:0000313" key="3">
    <source>
        <dbReference type="Proteomes" id="UP000190648"/>
    </source>
</evidence>
<feature type="region of interest" description="Disordered" evidence="1">
    <location>
        <begin position="75"/>
        <end position="117"/>
    </location>
</feature>
<feature type="region of interest" description="Disordered" evidence="1">
    <location>
        <begin position="1"/>
        <end position="36"/>
    </location>
</feature>
<evidence type="ECO:0000256" key="1">
    <source>
        <dbReference type="SAM" id="MobiDB-lite"/>
    </source>
</evidence>
<name>A0A1V4KNZ5_PATFA</name>
<gene>
    <name evidence="2" type="ORF">AV530_011325</name>
</gene>
<organism evidence="2 3">
    <name type="scientific">Patagioenas fasciata monilis</name>
    <dbReference type="NCBI Taxonomy" id="372326"/>
    <lineage>
        <taxon>Eukaryota</taxon>
        <taxon>Metazoa</taxon>
        <taxon>Chordata</taxon>
        <taxon>Craniata</taxon>
        <taxon>Vertebrata</taxon>
        <taxon>Euteleostomi</taxon>
        <taxon>Archelosauria</taxon>
        <taxon>Archosauria</taxon>
        <taxon>Dinosauria</taxon>
        <taxon>Saurischia</taxon>
        <taxon>Theropoda</taxon>
        <taxon>Coelurosauria</taxon>
        <taxon>Aves</taxon>
        <taxon>Neognathae</taxon>
        <taxon>Neoaves</taxon>
        <taxon>Columbimorphae</taxon>
        <taxon>Columbiformes</taxon>
        <taxon>Columbidae</taxon>
        <taxon>Patagioenas</taxon>
    </lineage>
</organism>
<sequence length="157" mass="16894">MMTVMAEPQARSAAGRQRQAAGRTRCPGSGCRSRENSAGNGFGCIKSFQLGLSPICTFRSFFSQNVVTKLEMSHIKPSGSRLPCLSGPSTAEPGKISARDSQSARPPPNNSAANKLHPESRAVVPARVCRRSSFQWLCHGEIQLRKSQCSSDLCAEV</sequence>
<dbReference type="Proteomes" id="UP000190648">
    <property type="component" value="Unassembled WGS sequence"/>
</dbReference>
<keyword evidence="3" id="KW-1185">Reference proteome</keyword>
<protein>
    <submittedName>
        <fullName evidence="2">Uncharacterized protein</fullName>
    </submittedName>
</protein>
<proteinExistence type="predicted"/>
<feature type="compositionally biased region" description="Low complexity" evidence="1">
    <location>
        <begin position="9"/>
        <end position="25"/>
    </location>
</feature>
<dbReference type="EMBL" id="LSYS01002427">
    <property type="protein sequence ID" value="OPJ86154.1"/>
    <property type="molecule type" value="Genomic_DNA"/>
</dbReference>